<keyword evidence="8" id="KW-1185">Reference proteome</keyword>
<evidence type="ECO:0000313" key="8">
    <source>
        <dbReference type="Proteomes" id="UP001194714"/>
    </source>
</evidence>
<comment type="catalytic activity">
    <reaction evidence="1">
        <text>chorismate = isochorismate</text>
        <dbReference type="Rhea" id="RHEA:18985"/>
        <dbReference type="ChEBI" id="CHEBI:29748"/>
        <dbReference type="ChEBI" id="CHEBI:29780"/>
        <dbReference type="EC" id="5.4.4.2"/>
    </reaction>
</comment>
<dbReference type="EMBL" id="JAAEJV010000002">
    <property type="protein sequence ID" value="MBF5058652.1"/>
    <property type="molecule type" value="Genomic_DNA"/>
</dbReference>
<gene>
    <name evidence="7" type="ORF">NEPTK9_000149</name>
</gene>
<dbReference type="SUPFAM" id="SSF56322">
    <property type="entry name" value="ADC synthase"/>
    <property type="match status" value="1"/>
</dbReference>
<keyword evidence="4" id="KW-0413">Isomerase</keyword>
<dbReference type="NCBIfam" id="TIGR00543">
    <property type="entry name" value="isochor_syn"/>
    <property type="match status" value="1"/>
</dbReference>
<evidence type="ECO:0000256" key="5">
    <source>
        <dbReference type="ARBA" id="ARBA00041564"/>
    </source>
</evidence>
<accession>A0ABS0AWY7</accession>
<evidence type="ECO:0000259" key="6">
    <source>
        <dbReference type="Pfam" id="PF00425"/>
    </source>
</evidence>
<dbReference type="RefSeq" id="WP_194846933.1">
    <property type="nucleotide sequence ID" value="NZ_JAAEJV010000002.1"/>
</dbReference>
<reference evidence="7 8" key="1">
    <citation type="submission" date="2020-01" db="EMBL/GenBank/DDBJ databases">
        <title>Draft genome sequence of Cand. Neptunochlamydia vexilliferae K9.</title>
        <authorList>
            <person name="Schulz F."/>
            <person name="Koestlbacher S."/>
            <person name="Wascher F."/>
            <person name="Pizzetti I."/>
            <person name="Horn M."/>
        </authorList>
    </citation>
    <scope>NUCLEOTIDE SEQUENCE [LARGE SCALE GENOMIC DNA]</scope>
    <source>
        <strain evidence="7 8">K9</strain>
    </source>
</reference>
<evidence type="ECO:0000256" key="1">
    <source>
        <dbReference type="ARBA" id="ARBA00000799"/>
    </source>
</evidence>
<evidence type="ECO:0000256" key="4">
    <source>
        <dbReference type="ARBA" id="ARBA00023235"/>
    </source>
</evidence>
<dbReference type="EC" id="5.4.4.2" evidence="3"/>
<dbReference type="InterPro" id="IPR015890">
    <property type="entry name" value="Chorismate_C"/>
</dbReference>
<protein>
    <recommendedName>
        <fullName evidence="3">isochorismate synthase</fullName>
        <ecNumber evidence="3">5.4.4.2</ecNumber>
    </recommendedName>
    <alternativeName>
        <fullName evidence="5">Isochorismate mutase</fullName>
    </alternativeName>
</protein>
<dbReference type="PANTHER" id="PTHR42839:SF2">
    <property type="entry name" value="ISOCHORISMATE SYNTHASE ENTC"/>
    <property type="match status" value="1"/>
</dbReference>
<dbReference type="InterPro" id="IPR004561">
    <property type="entry name" value="IsoChor_synthase"/>
</dbReference>
<dbReference type="PANTHER" id="PTHR42839">
    <property type="entry name" value="ISOCHORISMATE SYNTHASE ENTC"/>
    <property type="match status" value="1"/>
</dbReference>
<dbReference type="Pfam" id="PF00425">
    <property type="entry name" value="Chorismate_bind"/>
    <property type="match status" value="1"/>
</dbReference>
<name>A0ABS0AWY7_9BACT</name>
<dbReference type="Gene3D" id="3.60.120.10">
    <property type="entry name" value="Anthranilate synthase"/>
    <property type="match status" value="1"/>
</dbReference>
<evidence type="ECO:0000256" key="2">
    <source>
        <dbReference type="ARBA" id="ARBA00005297"/>
    </source>
</evidence>
<evidence type="ECO:0000313" key="7">
    <source>
        <dbReference type="EMBL" id="MBF5058652.1"/>
    </source>
</evidence>
<proteinExistence type="inferred from homology"/>
<organism evidence="7 8">
    <name type="scientific">Candidatus Neptunichlamydia vexilliferae</name>
    <dbReference type="NCBI Taxonomy" id="1651774"/>
    <lineage>
        <taxon>Bacteria</taxon>
        <taxon>Pseudomonadati</taxon>
        <taxon>Chlamydiota</taxon>
        <taxon>Chlamydiia</taxon>
        <taxon>Parachlamydiales</taxon>
        <taxon>Simkaniaceae</taxon>
        <taxon>Candidatus Neptunichlamydia</taxon>
    </lineage>
</organism>
<comment type="caution">
    <text evidence="7">The sequence shown here is derived from an EMBL/GenBank/DDBJ whole genome shotgun (WGS) entry which is preliminary data.</text>
</comment>
<dbReference type="Proteomes" id="UP001194714">
    <property type="component" value="Unassembled WGS sequence"/>
</dbReference>
<comment type="similarity">
    <text evidence="2">Belongs to the isochorismate synthase family.</text>
</comment>
<evidence type="ECO:0000256" key="3">
    <source>
        <dbReference type="ARBA" id="ARBA00012824"/>
    </source>
</evidence>
<dbReference type="InterPro" id="IPR005801">
    <property type="entry name" value="ADC_synthase"/>
</dbReference>
<sequence>MNENFDNHGLEWLKAQPLYPKVYWETPEDGIIAGAGQGGPSDLLFGGQDFMPRRHDTWGNFPSHAYFSPFKVIRETSPTYIDPPPISIKKRTDLPNYETWEQSIKEVLEGPSEKVVLARATRLELENPLCPFSLLASLKGKNRFLFQFSPDSAFIGMSPETLYRRVGFQIESAAIAGTRPLTVDTAELLGSTKDQKEVALVKEMIRTQLTPLCSTLQVGKQEVLKTPSLQHLHYPFSGMVKGEVGDQELLEALHPTPAVGGTPRKEALAEIARLEPFDRGWYAAPVGYLSKERSHHLVAIRSALIQEASITLFAGAGIVPGSHPESEWTELESKIFLNLSTHLL</sequence>
<feature type="domain" description="Chorismate-utilising enzyme C-terminal" evidence="6">
    <location>
        <begin position="101"/>
        <end position="334"/>
    </location>
</feature>